<organism evidence="4 5">
    <name type="scientific">Propionimicrobium lymphophilum ACS-093-V-SCH5</name>
    <dbReference type="NCBI Taxonomy" id="883161"/>
    <lineage>
        <taxon>Bacteria</taxon>
        <taxon>Bacillati</taxon>
        <taxon>Actinomycetota</taxon>
        <taxon>Actinomycetes</taxon>
        <taxon>Propionibacteriales</taxon>
        <taxon>Propionibacteriaceae</taxon>
        <taxon>Propionimicrobium</taxon>
    </lineage>
</organism>
<dbReference type="Pfam" id="PF20990">
    <property type="entry name" value="DUF2207_C"/>
    <property type="match status" value="1"/>
</dbReference>
<dbReference type="STRING" id="883161.HMPREF9306_00109"/>
<comment type="caution">
    <text evidence="4">The sequence shown here is derived from an EMBL/GenBank/DDBJ whole genome shotgun (WGS) entry which is preliminary data.</text>
</comment>
<keyword evidence="1" id="KW-1133">Transmembrane helix</keyword>
<dbReference type="EMBL" id="AGZR01000001">
    <property type="protein sequence ID" value="EPD34074.1"/>
    <property type="molecule type" value="Genomic_DNA"/>
</dbReference>
<proteinExistence type="predicted"/>
<dbReference type="HOGENOM" id="CLU_015045_0_0_11"/>
<feature type="domain" description="Predicted membrane protein YciQ-like C-terminal" evidence="3">
    <location>
        <begin position="302"/>
        <end position="523"/>
    </location>
</feature>
<feature type="transmembrane region" description="Helical" evidence="1">
    <location>
        <begin position="247"/>
        <end position="267"/>
    </location>
</feature>
<evidence type="ECO:0000313" key="4">
    <source>
        <dbReference type="EMBL" id="EPD34074.1"/>
    </source>
</evidence>
<sequence length="571" mass="61990">MSFKHRRGVTAQLAVFLCALLALFCVPVAHADPSVAETLEVSGSVDEDGTLHVNQKLTFADAAPDITQRIENTLPAYDYANYVFDIFDVSATADGTDLGAEVSEDEGYTVIQVSGSKAGKKPIEISYSVRGAAFKGERVEGSDPLTTVNWRVVQGLSVGAKKVTGEVSTGRALVADVDCQAGAPAALVSCDTFAASTYQSRYPSFTNRALGAGQVVQLEFKLKESIVKPNEVLEEEWTLDRAFSANMPYSLVALAVALAGAGALLLLHWHRGRDNNRDTEPALIAEFSPVAEGQVSFMLHEAVRPGMIGTLLDEQVDPVDVTATILDLAQRGHLLITELPREREFASTEWRLDRLEGSDHLLDYERELLDAIVPAGAAPVRLSALPKTISDSIEGVQDKLYEEVVKQGWFKSRPDRVRSGFQTVGVITLIISLVTLGLLVAFTKYGLTGIAFVGFAIGLLFLAQVMPRRSAKGSAILHGLDLLSLQLQTQSTQMFGEDELKEYSKVLPYSVVLGSQDRWVNAFGKADDDPGVADPNDIDWYHGPANWQLQDLPASLDNFVTTLEGRLYSRG</sequence>
<feature type="signal peptide" evidence="2">
    <location>
        <begin position="1"/>
        <end position="31"/>
    </location>
</feature>
<dbReference type="InterPro" id="IPR048389">
    <property type="entry name" value="YciQ-like_C"/>
</dbReference>
<keyword evidence="1" id="KW-0812">Transmembrane</keyword>
<keyword evidence="1" id="KW-0472">Membrane</keyword>
<name>S2X236_9ACTN</name>
<gene>
    <name evidence="4" type="ORF">HMPREF9306_00109</name>
</gene>
<evidence type="ECO:0000256" key="1">
    <source>
        <dbReference type="SAM" id="Phobius"/>
    </source>
</evidence>
<dbReference type="Proteomes" id="UP000014417">
    <property type="component" value="Unassembled WGS sequence"/>
</dbReference>
<dbReference type="PATRIC" id="fig|883161.3.peg.110"/>
<feature type="transmembrane region" description="Helical" evidence="1">
    <location>
        <begin position="420"/>
        <end position="439"/>
    </location>
</feature>
<keyword evidence="5" id="KW-1185">Reference proteome</keyword>
<dbReference type="AlphaFoldDB" id="S2X236"/>
<evidence type="ECO:0000259" key="3">
    <source>
        <dbReference type="Pfam" id="PF20990"/>
    </source>
</evidence>
<protein>
    <recommendedName>
        <fullName evidence="3">Predicted membrane protein YciQ-like C-terminal domain-containing protein</fullName>
    </recommendedName>
</protein>
<reference evidence="4 5" key="1">
    <citation type="submission" date="2013-04" db="EMBL/GenBank/DDBJ databases">
        <title>The Genome Sequence of Propionimicrobium lymphophilum ACS-093-V-SCH5.</title>
        <authorList>
            <consortium name="The Broad Institute Genomics Platform"/>
            <person name="Earl A."/>
            <person name="Ward D."/>
            <person name="Feldgarden M."/>
            <person name="Gevers D."/>
            <person name="Saerens B."/>
            <person name="Vaneechoutte M."/>
            <person name="Walker B."/>
            <person name="Young S."/>
            <person name="Zeng Q."/>
            <person name="Gargeya S."/>
            <person name="Fitzgerald M."/>
            <person name="Haas B."/>
            <person name="Abouelleil A."/>
            <person name="Allen A.W."/>
            <person name="Alvarado L."/>
            <person name="Arachchi H.M."/>
            <person name="Berlin A.M."/>
            <person name="Chapman S.B."/>
            <person name="Gainer-Dewar J."/>
            <person name="Goldberg J."/>
            <person name="Griggs A."/>
            <person name="Gujja S."/>
            <person name="Hansen M."/>
            <person name="Howarth C."/>
            <person name="Imamovic A."/>
            <person name="Ireland A."/>
            <person name="Larimer J."/>
            <person name="McCowan C."/>
            <person name="Murphy C."/>
            <person name="Pearson M."/>
            <person name="Poon T.W."/>
            <person name="Priest M."/>
            <person name="Roberts A."/>
            <person name="Saif S."/>
            <person name="Shea T."/>
            <person name="Sisk P."/>
            <person name="Sykes S."/>
            <person name="Wortman J."/>
            <person name="Nusbaum C."/>
            <person name="Birren B."/>
        </authorList>
    </citation>
    <scope>NUCLEOTIDE SEQUENCE [LARGE SCALE GENOMIC DNA]</scope>
    <source>
        <strain evidence="4 5">ACS-093-V-SCH5</strain>
    </source>
</reference>
<evidence type="ECO:0000256" key="2">
    <source>
        <dbReference type="SAM" id="SignalP"/>
    </source>
</evidence>
<evidence type="ECO:0000313" key="5">
    <source>
        <dbReference type="Proteomes" id="UP000014417"/>
    </source>
</evidence>
<keyword evidence="2" id="KW-0732">Signal</keyword>
<feature type="chain" id="PRO_5004502618" description="Predicted membrane protein YciQ-like C-terminal domain-containing protein" evidence="2">
    <location>
        <begin position="32"/>
        <end position="571"/>
    </location>
</feature>
<dbReference type="RefSeq" id="WP_016454970.1">
    <property type="nucleotide sequence ID" value="NZ_KE150269.1"/>
</dbReference>
<feature type="transmembrane region" description="Helical" evidence="1">
    <location>
        <begin position="445"/>
        <end position="463"/>
    </location>
</feature>
<accession>S2X236</accession>